<dbReference type="AlphaFoldDB" id="E3RSV3"/>
<name>E3RSV3_PYRTT</name>
<organism evidence="3">
    <name type="scientific">Pyrenophora teres f. teres (strain 0-1)</name>
    <name type="common">Barley net blotch fungus</name>
    <name type="synonym">Drechslera teres f. teres</name>
    <dbReference type="NCBI Taxonomy" id="861557"/>
    <lineage>
        <taxon>Eukaryota</taxon>
        <taxon>Fungi</taxon>
        <taxon>Dikarya</taxon>
        <taxon>Ascomycota</taxon>
        <taxon>Pezizomycotina</taxon>
        <taxon>Dothideomycetes</taxon>
        <taxon>Pleosporomycetidae</taxon>
        <taxon>Pleosporales</taxon>
        <taxon>Pleosporineae</taxon>
        <taxon>Pleosporaceae</taxon>
        <taxon>Pyrenophora</taxon>
    </lineage>
</organism>
<dbReference type="HOGENOM" id="CLU_604308_0_0_1"/>
<proteinExistence type="predicted"/>
<dbReference type="STRING" id="861557.E3RSV3"/>
<dbReference type="Proteomes" id="UP000001067">
    <property type="component" value="Unassembled WGS sequence"/>
</dbReference>
<feature type="region of interest" description="Disordered" evidence="1">
    <location>
        <begin position="115"/>
        <end position="135"/>
    </location>
</feature>
<reference evidence="2 3" key="1">
    <citation type="journal article" date="2010" name="Genome Biol.">
        <title>A first genome assembly of the barley fungal pathogen Pyrenophora teres f. teres.</title>
        <authorList>
            <person name="Ellwood S.R."/>
            <person name="Liu Z."/>
            <person name="Syme R.A."/>
            <person name="Lai Z."/>
            <person name="Hane J.K."/>
            <person name="Keiper F."/>
            <person name="Moffat C.S."/>
            <person name="Oliver R.P."/>
            <person name="Friesen T.L."/>
        </authorList>
    </citation>
    <scope>NUCLEOTIDE SEQUENCE [LARGE SCALE GENOMIC DNA]</scope>
    <source>
        <strain evidence="2 3">0-1</strain>
    </source>
</reference>
<feature type="region of interest" description="Disordered" evidence="1">
    <location>
        <begin position="1"/>
        <end position="75"/>
    </location>
</feature>
<evidence type="ECO:0000256" key="1">
    <source>
        <dbReference type="SAM" id="MobiDB-lite"/>
    </source>
</evidence>
<evidence type="ECO:0000313" key="3">
    <source>
        <dbReference type="Proteomes" id="UP000001067"/>
    </source>
</evidence>
<sequence>MRVGDRDPLLQDAGMIANSNDFSETDFQDEEMSTGESDSGEDDLENVEMDDNSDAGSSGSLGSDGADNQNPGSYVQFLDKQSGLNKQLKAAHEAVELEKKAEANYADLDSDTESKMNRIDAPSQPAPIRRSIAGPARPVSPSWPWSLLFPHRALHRDSHRLPYFAPDSRGRRAAASFRRLRTQPGAVSLPPNSIIPQTPITCLGHPQTQPQTLLLTPNPLVPQISTTFSLNLTTLPTPPSIPDTPANQQYGSKAISCLNAELYRKAQPKTVNYSLLLTYELTLVELITYLPMAYVWSGFLPRADAADGILATAKLMLCSRGLDVKPNLEHKCHILRSSLAKQLKRNLAALAGTPIGTSAATWMYTGPGRPNFIADTPLLYLTNGIVRHPQGEDRGLLSSAIDHALANGHWQVMLSEAECYVRHFNLGPVAPLATTADGIAMARFKQNYKAAHL</sequence>
<protein>
    <submittedName>
        <fullName evidence="2">Uncharacterized protein</fullName>
    </submittedName>
</protein>
<gene>
    <name evidence="2" type="ORF">PTT_12041</name>
</gene>
<feature type="compositionally biased region" description="Acidic residues" evidence="1">
    <location>
        <begin position="23"/>
        <end position="53"/>
    </location>
</feature>
<accession>E3RSV3</accession>
<dbReference type="EMBL" id="GL534905">
    <property type="protein sequence ID" value="EFQ91176.1"/>
    <property type="molecule type" value="Genomic_DNA"/>
</dbReference>
<evidence type="ECO:0000313" key="2">
    <source>
        <dbReference type="EMBL" id="EFQ91176.1"/>
    </source>
</evidence>
<dbReference type="KEGG" id="pte:PTT_12041"/>
<dbReference type="OrthoDB" id="3693124at2759"/>
<keyword evidence="3" id="KW-1185">Reference proteome</keyword>
<feature type="compositionally biased region" description="Low complexity" evidence="1">
    <location>
        <begin position="54"/>
        <end position="68"/>
    </location>
</feature>